<sequence>MDLCFPFYLYLQTIQAFDRILQRSAGDGLKMLLLAGLLFDESVWHDVEDEYLRGALRIMKKLSNRGIKRTNEMENMATDEVLAMPLIQWVNFNGPEVGFVELLAVKELIERQPLQPHILCVADWYKKGNLYVIVENYVIPCGLSSLRAVEVLFKCLTVFGVDPPVLLRKLDDMVAINAYRTRETSKRTTVNNLSFRYQEFLKTSAEKESH</sequence>
<accession>A0ABM1Z6K4</accession>
<dbReference type="EnsemblMetazoa" id="AALFPA23_015534.R22600">
    <property type="protein sequence ID" value="AALFPA23_015534.P22600"/>
    <property type="gene ID" value="AALFPA23_015534"/>
</dbReference>
<organism evidence="1 2">
    <name type="scientific">Aedes albopictus</name>
    <name type="common">Asian tiger mosquito</name>
    <name type="synonym">Stegomyia albopicta</name>
    <dbReference type="NCBI Taxonomy" id="7160"/>
    <lineage>
        <taxon>Eukaryota</taxon>
        <taxon>Metazoa</taxon>
        <taxon>Ecdysozoa</taxon>
        <taxon>Arthropoda</taxon>
        <taxon>Hexapoda</taxon>
        <taxon>Insecta</taxon>
        <taxon>Pterygota</taxon>
        <taxon>Neoptera</taxon>
        <taxon>Endopterygota</taxon>
        <taxon>Diptera</taxon>
        <taxon>Nematocera</taxon>
        <taxon>Culicoidea</taxon>
        <taxon>Culicidae</taxon>
        <taxon>Culicinae</taxon>
        <taxon>Aedini</taxon>
        <taxon>Aedes</taxon>
        <taxon>Stegomyia</taxon>
    </lineage>
</organism>
<keyword evidence="2" id="KW-1185">Reference proteome</keyword>
<dbReference type="RefSeq" id="XP_062714896.1">
    <property type="nucleotide sequence ID" value="XM_062858912.1"/>
</dbReference>
<name>A0ABM1Z6K4_AEDAL</name>
<proteinExistence type="predicted"/>
<reference evidence="1" key="2">
    <citation type="submission" date="2025-05" db="UniProtKB">
        <authorList>
            <consortium name="EnsemblMetazoa"/>
        </authorList>
    </citation>
    <scope>IDENTIFICATION</scope>
    <source>
        <strain evidence="1">Foshan</strain>
    </source>
</reference>
<evidence type="ECO:0000313" key="2">
    <source>
        <dbReference type="Proteomes" id="UP000069940"/>
    </source>
</evidence>
<dbReference type="GeneID" id="109416446"/>
<evidence type="ECO:0000313" key="1">
    <source>
        <dbReference type="EnsemblMetazoa" id="AALFPA23_015534.P22600"/>
    </source>
</evidence>
<dbReference type="Proteomes" id="UP000069940">
    <property type="component" value="Unassembled WGS sequence"/>
</dbReference>
<reference evidence="2" key="1">
    <citation type="journal article" date="2015" name="Proc. Natl. Acad. Sci. U.S.A.">
        <title>Genome sequence of the Asian Tiger mosquito, Aedes albopictus, reveals insights into its biology, genetics, and evolution.</title>
        <authorList>
            <person name="Chen X.G."/>
            <person name="Jiang X."/>
            <person name="Gu J."/>
            <person name="Xu M."/>
            <person name="Wu Y."/>
            <person name="Deng Y."/>
            <person name="Zhang C."/>
            <person name="Bonizzoni M."/>
            <person name="Dermauw W."/>
            <person name="Vontas J."/>
            <person name="Armbruster P."/>
            <person name="Huang X."/>
            <person name="Yang Y."/>
            <person name="Zhang H."/>
            <person name="He W."/>
            <person name="Peng H."/>
            <person name="Liu Y."/>
            <person name="Wu K."/>
            <person name="Chen J."/>
            <person name="Lirakis M."/>
            <person name="Topalis P."/>
            <person name="Van Leeuwen T."/>
            <person name="Hall A.B."/>
            <person name="Jiang X."/>
            <person name="Thorpe C."/>
            <person name="Mueller R.L."/>
            <person name="Sun C."/>
            <person name="Waterhouse R.M."/>
            <person name="Yan G."/>
            <person name="Tu Z.J."/>
            <person name="Fang X."/>
            <person name="James A.A."/>
        </authorList>
    </citation>
    <scope>NUCLEOTIDE SEQUENCE [LARGE SCALE GENOMIC DNA]</scope>
    <source>
        <strain evidence="2">Foshan</strain>
    </source>
</reference>
<protein>
    <submittedName>
        <fullName evidence="1">Uncharacterized protein</fullName>
    </submittedName>
</protein>